<sequence length="172" mass="18220">MTFATLTNVVLILLCGAVLVQSVRMMRSFETLKKGGLKDVVDALDKSTAQARVVLGDLKETLRTEGAANARTVAKGEEMREELTVMVGIANAVAERIVETVEAAPKQPAKQADAKQAEPKAAAPQAPREPVKTASETPLPRPVVKTSRPRAKSPVRSKRPAAAASAAKVETV</sequence>
<feature type="compositionally biased region" description="Low complexity" evidence="1">
    <location>
        <begin position="160"/>
        <end position="172"/>
    </location>
</feature>
<dbReference type="RefSeq" id="WP_135089152.1">
    <property type="nucleotide sequence ID" value="NZ_SPDV01000039.1"/>
</dbReference>
<protein>
    <recommendedName>
        <fullName evidence="2">DUF6468 domain-containing protein</fullName>
    </recommendedName>
</protein>
<dbReference type="EMBL" id="SPDV01000039">
    <property type="protein sequence ID" value="TFI57108.1"/>
    <property type="molecule type" value="Genomic_DNA"/>
</dbReference>
<feature type="region of interest" description="Disordered" evidence="1">
    <location>
        <begin position="103"/>
        <end position="172"/>
    </location>
</feature>
<accession>A0A4Y8ZM82</accession>
<organism evidence="3 4">
    <name type="scientific">Sphingomonas parva</name>
    <dbReference type="NCBI Taxonomy" id="2555898"/>
    <lineage>
        <taxon>Bacteria</taxon>
        <taxon>Pseudomonadati</taxon>
        <taxon>Pseudomonadota</taxon>
        <taxon>Alphaproteobacteria</taxon>
        <taxon>Sphingomonadales</taxon>
        <taxon>Sphingomonadaceae</taxon>
        <taxon>Sphingomonas</taxon>
    </lineage>
</organism>
<comment type="caution">
    <text evidence="3">The sequence shown here is derived from an EMBL/GenBank/DDBJ whole genome shotgun (WGS) entry which is preliminary data.</text>
</comment>
<feature type="compositionally biased region" description="Basic residues" evidence="1">
    <location>
        <begin position="147"/>
        <end position="159"/>
    </location>
</feature>
<evidence type="ECO:0000259" key="2">
    <source>
        <dbReference type="Pfam" id="PF20072"/>
    </source>
</evidence>
<dbReference type="OrthoDB" id="7506947at2"/>
<evidence type="ECO:0000256" key="1">
    <source>
        <dbReference type="SAM" id="MobiDB-lite"/>
    </source>
</evidence>
<gene>
    <name evidence="3" type="ORF">E2493_16895</name>
</gene>
<feature type="domain" description="DUF6468" evidence="2">
    <location>
        <begin position="34"/>
        <end position="104"/>
    </location>
</feature>
<evidence type="ECO:0000313" key="4">
    <source>
        <dbReference type="Proteomes" id="UP000298213"/>
    </source>
</evidence>
<name>A0A4Y8ZM82_9SPHN</name>
<dbReference type="Proteomes" id="UP000298213">
    <property type="component" value="Unassembled WGS sequence"/>
</dbReference>
<dbReference type="Pfam" id="PF20072">
    <property type="entry name" value="DUF6468"/>
    <property type="match status" value="1"/>
</dbReference>
<proteinExistence type="predicted"/>
<reference evidence="3 4" key="1">
    <citation type="submission" date="2019-03" db="EMBL/GenBank/DDBJ databases">
        <title>Genome sequence of Sphingomonas sp. 17J27-24.</title>
        <authorList>
            <person name="Kim M."/>
            <person name="Maeng S."/>
            <person name="Sathiyaraj S."/>
        </authorList>
    </citation>
    <scope>NUCLEOTIDE SEQUENCE [LARGE SCALE GENOMIC DNA]</scope>
    <source>
        <strain evidence="3 4">17J27-24</strain>
    </source>
</reference>
<dbReference type="AlphaFoldDB" id="A0A4Y8ZM82"/>
<dbReference type="InterPro" id="IPR045531">
    <property type="entry name" value="DUF6468"/>
</dbReference>
<keyword evidence="4" id="KW-1185">Reference proteome</keyword>
<evidence type="ECO:0000313" key="3">
    <source>
        <dbReference type="EMBL" id="TFI57108.1"/>
    </source>
</evidence>